<proteinExistence type="predicted"/>
<organism evidence="2 3">
    <name type="scientific">Sphagnum troendelagicum</name>
    <dbReference type="NCBI Taxonomy" id="128251"/>
    <lineage>
        <taxon>Eukaryota</taxon>
        <taxon>Viridiplantae</taxon>
        <taxon>Streptophyta</taxon>
        <taxon>Embryophyta</taxon>
        <taxon>Bryophyta</taxon>
        <taxon>Sphagnophytina</taxon>
        <taxon>Sphagnopsida</taxon>
        <taxon>Sphagnales</taxon>
        <taxon>Sphagnaceae</taxon>
        <taxon>Sphagnum</taxon>
    </lineage>
</organism>
<name>A0ABP0TPM4_9BRYO</name>
<reference evidence="2" key="1">
    <citation type="submission" date="2024-02" db="EMBL/GenBank/DDBJ databases">
        <authorList>
            <consortium name="ELIXIR-Norway"/>
            <consortium name="Elixir Norway"/>
        </authorList>
    </citation>
    <scope>NUCLEOTIDE SEQUENCE</scope>
</reference>
<sequence length="294" mass="32649">MASKIGAVLEIEAADSYIKMPAGPMITIELKDISKLPRYIRISSMAEGAETNDMIAQRILYSGLPNQCRKCRRFGCHAQSCTTNRSKPWEGVTPPTGPLSTNVLDRKQSEGGAPQPNQATQPATSTNPFAALEADNPEAEDAMEMKEGWTFQGRKKHTPKIASLRQVLFQSTTLTSNHDITPGGRRKRTHSDVHSPYFTSLGISSPPGQEHARARIWPVLSREKNAQKEILIYARNNTLPSLPLSIRITGLPEEEWTHATALADITQSIESELEDKILKYSLNLKDCLSLEWSR</sequence>
<feature type="compositionally biased region" description="Polar residues" evidence="1">
    <location>
        <begin position="115"/>
        <end position="128"/>
    </location>
</feature>
<evidence type="ECO:0000313" key="3">
    <source>
        <dbReference type="Proteomes" id="UP001497512"/>
    </source>
</evidence>
<feature type="region of interest" description="Disordered" evidence="1">
    <location>
        <begin position="82"/>
        <end position="128"/>
    </location>
</feature>
<protein>
    <recommendedName>
        <fullName evidence="4">Zinc knuckle CX2CX4HX4C domain-containing protein</fullName>
    </recommendedName>
</protein>
<accession>A0ABP0TPM4</accession>
<evidence type="ECO:0008006" key="4">
    <source>
        <dbReference type="Google" id="ProtNLM"/>
    </source>
</evidence>
<evidence type="ECO:0000313" key="2">
    <source>
        <dbReference type="EMBL" id="CAK9201692.1"/>
    </source>
</evidence>
<dbReference type="EMBL" id="OZ019905">
    <property type="protein sequence ID" value="CAK9201692.1"/>
    <property type="molecule type" value="Genomic_DNA"/>
</dbReference>
<gene>
    <name evidence="2" type="ORF">CSSPTR1EN2_LOCUS6034</name>
</gene>
<evidence type="ECO:0000256" key="1">
    <source>
        <dbReference type="SAM" id="MobiDB-lite"/>
    </source>
</evidence>
<dbReference type="Proteomes" id="UP001497512">
    <property type="component" value="Chromosome 13"/>
</dbReference>
<keyword evidence="3" id="KW-1185">Reference proteome</keyword>